<dbReference type="Gene3D" id="1.25.40.10">
    <property type="entry name" value="Tetratricopeptide repeat domain"/>
    <property type="match status" value="1"/>
</dbReference>
<evidence type="ECO:0000256" key="1">
    <source>
        <dbReference type="SAM" id="MobiDB-lite"/>
    </source>
</evidence>
<dbReference type="GeneID" id="68104231"/>
<reference evidence="2 3" key="1">
    <citation type="journal article" date="2018" name="BMC Genomics">
        <title>The genome of Naegleria lovaniensis, the basis for a comparative approach to unravel pathogenicity factors of the human pathogenic amoeba N. fowleri.</title>
        <authorList>
            <person name="Liechti N."/>
            <person name="Schurch N."/>
            <person name="Bruggmann R."/>
            <person name="Wittwer M."/>
        </authorList>
    </citation>
    <scope>NUCLEOTIDE SEQUENCE [LARGE SCALE GENOMIC DNA]</scope>
    <source>
        <strain evidence="2 3">ATCC 30569</strain>
    </source>
</reference>
<evidence type="ECO:0008006" key="4">
    <source>
        <dbReference type="Google" id="ProtNLM"/>
    </source>
</evidence>
<sequence>MFNLKHKDTLFYVASQFAKEESCSFAIKYLERAIENGYGQKDPQEMFGIATIYEQFDMLEKAIQFYSDAIPYNSSRGKLKELKQRLASSMEASPSSHVSTSSAVKLERISDTSTFDEEE</sequence>
<proteinExistence type="predicted"/>
<feature type="compositionally biased region" description="Low complexity" evidence="1">
    <location>
        <begin position="93"/>
        <end position="102"/>
    </location>
</feature>
<evidence type="ECO:0000313" key="2">
    <source>
        <dbReference type="EMBL" id="KAG2373892.1"/>
    </source>
</evidence>
<dbReference type="AlphaFoldDB" id="A0AA88G9P3"/>
<protein>
    <recommendedName>
        <fullName evidence="4">Tetratricopeptide repeat protein</fullName>
    </recommendedName>
</protein>
<gene>
    <name evidence="2" type="ORF">C9374_011777</name>
</gene>
<comment type="caution">
    <text evidence="2">The sequence shown here is derived from an EMBL/GenBank/DDBJ whole genome shotgun (WGS) entry which is preliminary data.</text>
</comment>
<accession>A0AA88G9P3</accession>
<keyword evidence="3" id="KW-1185">Reference proteome</keyword>
<dbReference type="SUPFAM" id="SSF81901">
    <property type="entry name" value="HCP-like"/>
    <property type="match status" value="1"/>
</dbReference>
<name>A0AA88G9P3_NAELO</name>
<dbReference type="EMBL" id="PYSW02000050">
    <property type="protein sequence ID" value="KAG2373892.1"/>
    <property type="molecule type" value="Genomic_DNA"/>
</dbReference>
<feature type="region of interest" description="Disordered" evidence="1">
    <location>
        <begin position="88"/>
        <end position="119"/>
    </location>
</feature>
<evidence type="ECO:0000313" key="3">
    <source>
        <dbReference type="Proteomes" id="UP000816034"/>
    </source>
</evidence>
<organism evidence="2 3">
    <name type="scientific">Naegleria lovaniensis</name>
    <name type="common">Amoeba</name>
    <dbReference type="NCBI Taxonomy" id="51637"/>
    <lineage>
        <taxon>Eukaryota</taxon>
        <taxon>Discoba</taxon>
        <taxon>Heterolobosea</taxon>
        <taxon>Tetramitia</taxon>
        <taxon>Eutetramitia</taxon>
        <taxon>Vahlkampfiidae</taxon>
        <taxon>Naegleria</taxon>
    </lineage>
</organism>
<dbReference type="InterPro" id="IPR011990">
    <property type="entry name" value="TPR-like_helical_dom_sf"/>
</dbReference>
<dbReference type="RefSeq" id="XP_044543066.1">
    <property type="nucleotide sequence ID" value="XM_044687469.1"/>
</dbReference>
<dbReference type="Proteomes" id="UP000816034">
    <property type="component" value="Unassembled WGS sequence"/>
</dbReference>